<proteinExistence type="predicted"/>
<dbReference type="RefSeq" id="WP_160799350.1">
    <property type="nucleotide sequence ID" value="NZ_WUUL01000001.1"/>
</dbReference>
<evidence type="ECO:0000313" key="2">
    <source>
        <dbReference type="Proteomes" id="UP000430692"/>
    </source>
</evidence>
<dbReference type="AlphaFoldDB" id="A0A6I4VMQ5"/>
<sequence length="57" mass="6579">MKSDTQHVEPEYMQLYPEADPQLQKQLTNFLNKFTKQCVQAKLKNNPNLVTLVSGDI</sequence>
<accession>A0A6I4VMQ5</accession>
<dbReference type="EMBL" id="WUUL01000001">
    <property type="protein sequence ID" value="MXQ52313.1"/>
    <property type="molecule type" value="Genomic_DNA"/>
</dbReference>
<name>A0A6I4VMQ5_9BACL</name>
<keyword evidence="2" id="KW-1185">Reference proteome</keyword>
<gene>
    <name evidence="1" type="ORF">GSM42_00810</name>
</gene>
<comment type="caution">
    <text evidence="1">The sequence shown here is derived from an EMBL/GenBank/DDBJ whole genome shotgun (WGS) entry which is preliminary data.</text>
</comment>
<reference evidence="1 2" key="1">
    <citation type="submission" date="2019-12" db="EMBL/GenBank/DDBJ databases">
        <title>Whole-genome analyses of novel actinobacteria.</title>
        <authorList>
            <person name="Sahin N."/>
            <person name="Saygin H."/>
        </authorList>
    </citation>
    <scope>NUCLEOTIDE SEQUENCE [LARGE SCALE GENOMIC DNA]</scope>
    <source>
        <strain evidence="1 2">KC615</strain>
    </source>
</reference>
<evidence type="ECO:0000313" key="1">
    <source>
        <dbReference type="EMBL" id="MXQ52313.1"/>
    </source>
</evidence>
<organism evidence="1 2">
    <name type="scientific">Shimazuella alba</name>
    <dbReference type="NCBI Taxonomy" id="2690964"/>
    <lineage>
        <taxon>Bacteria</taxon>
        <taxon>Bacillati</taxon>
        <taxon>Bacillota</taxon>
        <taxon>Bacilli</taxon>
        <taxon>Bacillales</taxon>
        <taxon>Thermoactinomycetaceae</taxon>
        <taxon>Shimazuella</taxon>
    </lineage>
</organism>
<dbReference type="Proteomes" id="UP000430692">
    <property type="component" value="Unassembled WGS sequence"/>
</dbReference>
<protein>
    <submittedName>
        <fullName evidence="1">Uncharacterized protein</fullName>
    </submittedName>
</protein>